<gene>
    <name evidence="2" type="ORF">M2412_001981</name>
</gene>
<dbReference type="Pfam" id="PF10387">
    <property type="entry name" value="DUF2442"/>
    <property type="match status" value="1"/>
</dbReference>
<dbReference type="Pfam" id="PF14300">
    <property type="entry name" value="DMP19"/>
    <property type="match status" value="1"/>
</dbReference>
<dbReference type="EMBL" id="JANUEK010000004">
    <property type="protein sequence ID" value="MCS4279989.1"/>
    <property type="molecule type" value="Genomic_DNA"/>
</dbReference>
<dbReference type="RefSeq" id="WP_259260692.1">
    <property type="nucleotide sequence ID" value="NZ_JANUEK010000004.1"/>
</dbReference>
<comment type="caution">
    <text evidence="2">The sequence shown here is derived from an EMBL/GenBank/DDBJ whole genome shotgun (WGS) entry which is preliminary data.</text>
</comment>
<protein>
    <recommendedName>
        <fullName evidence="1">DNA mimic protein DMP19 C-terminal domain-containing protein</fullName>
    </recommendedName>
</protein>
<dbReference type="Proteomes" id="UP001320691">
    <property type="component" value="Unassembled WGS sequence"/>
</dbReference>
<dbReference type="Gene3D" id="1.20.1420.60">
    <property type="match status" value="1"/>
</dbReference>
<feature type="domain" description="DNA mimic protein DMP19 C-terminal" evidence="1">
    <location>
        <begin position="100"/>
        <end position="204"/>
    </location>
</feature>
<dbReference type="InterPro" id="IPR018841">
    <property type="entry name" value="DUF2442"/>
</dbReference>
<proteinExistence type="predicted"/>
<evidence type="ECO:0000313" key="3">
    <source>
        <dbReference type="Proteomes" id="UP001320691"/>
    </source>
</evidence>
<organism evidence="2 3">
    <name type="scientific">Stenotrophomonas rhizophila</name>
    <dbReference type="NCBI Taxonomy" id="216778"/>
    <lineage>
        <taxon>Bacteria</taxon>
        <taxon>Pseudomonadati</taxon>
        <taxon>Pseudomonadota</taxon>
        <taxon>Gammaproteobacteria</taxon>
        <taxon>Lysobacterales</taxon>
        <taxon>Lysobacteraceae</taxon>
        <taxon>Stenotrophomonas</taxon>
    </lineage>
</organism>
<name>A0AAW5PJA7_9GAMM</name>
<evidence type="ECO:0000313" key="2">
    <source>
        <dbReference type="EMBL" id="MCS4279989.1"/>
    </source>
</evidence>
<dbReference type="AlphaFoldDB" id="A0AAW5PJA7"/>
<sequence length="221" mass="24587">MTDVFASLRVVTVDFDDDFVLLTLADGRRTRQPLRWAPALHEADALQRAQWVLTPDGLGVNWPALLPAREEGVVDVPNQVWDDRYEAALVRLKSAGWSLDALSDVDQHLVALWRMEADINNGGFMQFLCNWGDPTCQRALQALQAMGAVKTHAILAGMRGLLDRLDGDPAIKELQDLYGAMNDDEQQGMDAFDSAYFERPEDLARLGLLHFGPEPLAPQTC</sequence>
<accession>A0AAW5PJA7</accession>
<reference evidence="2" key="1">
    <citation type="submission" date="2022-08" db="EMBL/GenBank/DDBJ databases">
        <title>Genomic analyses of the natural microbiome of Caenorhabditis elegans.</title>
        <authorList>
            <person name="Samuel B."/>
        </authorList>
    </citation>
    <scope>NUCLEOTIDE SEQUENCE</scope>
    <source>
        <strain evidence="2">BIGb0277</strain>
    </source>
</reference>
<evidence type="ECO:0000259" key="1">
    <source>
        <dbReference type="Pfam" id="PF14300"/>
    </source>
</evidence>
<dbReference type="InterPro" id="IPR025402">
    <property type="entry name" value="DMP19_C"/>
</dbReference>
<dbReference type="Gene3D" id="3.30.2020.40">
    <property type="entry name" value="Uncharacterised protein PF10387, DUF2442"/>
    <property type="match status" value="1"/>
</dbReference>